<sequence length="115" mass="12852">MSSELTKRIYQIVQDIPYGKVATYGQIARLAGNPRAARAVGFAMRRAPDSLCLPCHRVIFQDGSLCTGFAFGDPQIQRQMLKKEGVTFDDQDRVRLDRHRYIPEPGGMPDGNPSL</sequence>
<dbReference type="Proteomes" id="UP000712157">
    <property type="component" value="Unassembled WGS sequence"/>
</dbReference>
<dbReference type="SUPFAM" id="SSF46767">
    <property type="entry name" value="Methylated DNA-protein cysteine methyltransferase, C-terminal domain"/>
    <property type="match status" value="1"/>
</dbReference>
<dbReference type="InterPro" id="IPR036388">
    <property type="entry name" value="WH-like_DNA-bd_sf"/>
</dbReference>
<dbReference type="InterPro" id="IPR052520">
    <property type="entry name" value="ATL_DNA_repair"/>
</dbReference>
<comment type="catalytic activity">
    <reaction evidence="1">
        <text>a 4-O-methyl-thymidine in DNA + L-cysteinyl-[protein] = a thymidine in DNA + S-methyl-L-cysteinyl-[protein]</text>
        <dbReference type="Rhea" id="RHEA:53428"/>
        <dbReference type="Rhea" id="RHEA-COMP:10131"/>
        <dbReference type="Rhea" id="RHEA-COMP:10132"/>
        <dbReference type="Rhea" id="RHEA-COMP:13555"/>
        <dbReference type="Rhea" id="RHEA-COMP:13556"/>
        <dbReference type="ChEBI" id="CHEBI:29950"/>
        <dbReference type="ChEBI" id="CHEBI:82612"/>
        <dbReference type="ChEBI" id="CHEBI:137386"/>
        <dbReference type="ChEBI" id="CHEBI:137387"/>
        <dbReference type="EC" id="2.1.1.63"/>
    </reaction>
</comment>
<name>A0A949K0V2_9FIRM</name>
<protein>
    <submittedName>
        <fullName evidence="8">MGMT family protein</fullName>
    </submittedName>
</protein>
<comment type="catalytic activity">
    <reaction evidence="6">
        <text>a 6-O-methyl-2'-deoxyguanosine in DNA + L-cysteinyl-[protein] = S-methyl-L-cysteinyl-[protein] + a 2'-deoxyguanosine in DNA</text>
        <dbReference type="Rhea" id="RHEA:24000"/>
        <dbReference type="Rhea" id="RHEA-COMP:10131"/>
        <dbReference type="Rhea" id="RHEA-COMP:10132"/>
        <dbReference type="Rhea" id="RHEA-COMP:11367"/>
        <dbReference type="Rhea" id="RHEA-COMP:11368"/>
        <dbReference type="ChEBI" id="CHEBI:29950"/>
        <dbReference type="ChEBI" id="CHEBI:82612"/>
        <dbReference type="ChEBI" id="CHEBI:85445"/>
        <dbReference type="ChEBI" id="CHEBI:85448"/>
        <dbReference type="EC" id="2.1.1.63"/>
    </reaction>
</comment>
<evidence type="ECO:0000256" key="1">
    <source>
        <dbReference type="ARBA" id="ARBA00001286"/>
    </source>
</evidence>
<keyword evidence="4" id="KW-0227">DNA damage</keyword>
<keyword evidence="9" id="KW-1185">Reference proteome</keyword>
<dbReference type="InterPro" id="IPR014048">
    <property type="entry name" value="MethylDNA_cys_MeTrfase_DNA-bd"/>
</dbReference>
<comment type="caution">
    <text evidence="8">The sequence shown here is derived from an EMBL/GenBank/DDBJ whole genome shotgun (WGS) entry which is preliminary data.</text>
</comment>
<dbReference type="EMBL" id="JAHQCW010000043">
    <property type="protein sequence ID" value="MBU9738848.1"/>
    <property type="molecule type" value="Genomic_DNA"/>
</dbReference>
<proteinExistence type="predicted"/>
<reference evidence="8" key="1">
    <citation type="submission" date="2021-06" db="EMBL/GenBank/DDBJ databases">
        <title>Description of novel taxa of the family Lachnospiraceae.</title>
        <authorList>
            <person name="Chaplin A.V."/>
            <person name="Sokolova S.R."/>
            <person name="Pikina A.P."/>
            <person name="Korzhanova M."/>
            <person name="Belova V."/>
            <person name="Korostin D."/>
            <person name="Efimov B.A."/>
        </authorList>
    </citation>
    <scope>NUCLEOTIDE SEQUENCE</scope>
    <source>
        <strain evidence="8">ASD5720</strain>
    </source>
</reference>
<dbReference type="NCBIfam" id="TIGR00589">
    <property type="entry name" value="ogt"/>
    <property type="match status" value="1"/>
</dbReference>
<keyword evidence="5" id="KW-0234">DNA repair</keyword>
<evidence type="ECO:0000256" key="6">
    <source>
        <dbReference type="ARBA" id="ARBA00049348"/>
    </source>
</evidence>
<keyword evidence="2" id="KW-0489">Methyltransferase</keyword>
<dbReference type="PANTHER" id="PTHR42942:SF1">
    <property type="entry name" value="ALKYLTRANSFERASE-LIKE PROTEIN 1"/>
    <property type="match status" value="1"/>
</dbReference>
<evidence type="ECO:0000256" key="3">
    <source>
        <dbReference type="ARBA" id="ARBA00022679"/>
    </source>
</evidence>
<dbReference type="AlphaFoldDB" id="A0A949K0V2"/>
<accession>A0A949K0V2</accession>
<dbReference type="Pfam" id="PF01035">
    <property type="entry name" value="DNA_binding_1"/>
    <property type="match status" value="1"/>
</dbReference>
<evidence type="ECO:0000256" key="5">
    <source>
        <dbReference type="ARBA" id="ARBA00023204"/>
    </source>
</evidence>
<feature type="domain" description="Methylated-DNA-[protein]-cysteine S-methyltransferase DNA binding" evidence="7">
    <location>
        <begin position="5"/>
        <end position="86"/>
    </location>
</feature>
<dbReference type="GO" id="GO:0032259">
    <property type="term" value="P:methylation"/>
    <property type="evidence" value="ECO:0007669"/>
    <property type="project" value="UniProtKB-KW"/>
</dbReference>
<keyword evidence="3" id="KW-0808">Transferase</keyword>
<dbReference type="PROSITE" id="PS00374">
    <property type="entry name" value="MGMT"/>
    <property type="match status" value="1"/>
</dbReference>
<dbReference type="GO" id="GO:0003908">
    <property type="term" value="F:methylated-DNA-[protein]-cysteine S-methyltransferase activity"/>
    <property type="evidence" value="ECO:0007669"/>
    <property type="project" value="UniProtKB-EC"/>
</dbReference>
<evidence type="ECO:0000313" key="9">
    <source>
        <dbReference type="Proteomes" id="UP000712157"/>
    </source>
</evidence>
<evidence type="ECO:0000259" key="7">
    <source>
        <dbReference type="Pfam" id="PF01035"/>
    </source>
</evidence>
<gene>
    <name evidence="8" type="ORF">KTH89_20105</name>
</gene>
<dbReference type="CDD" id="cd06445">
    <property type="entry name" value="ATase"/>
    <property type="match status" value="1"/>
</dbReference>
<dbReference type="PANTHER" id="PTHR42942">
    <property type="entry name" value="6-O-METHYLGUANINE DNA METHYLTRANSFERASE"/>
    <property type="match status" value="1"/>
</dbReference>
<organism evidence="8 9">
    <name type="scientific">Diplocloster agilis</name>
    <dbReference type="NCBI Taxonomy" id="2850323"/>
    <lineage>
        <taxon>Bacteria</taxon>
        <taxon>Bacillati</taxon>
        <taxon>Bacillota</taxon>
        <taxon>Clostridia</taxon>
        <taxon>Lachnospirales</taxon>
        <taxon>Lachnospiraceae</taxon>
        <taxon>Diplocloster</taxon>
    </lineage>
</organism>
<evidence type="ECO:0000313" key="8">
    <source>
        <dbReference type="EMBL" id="MBU9738848.1"/>
    </source>
</evidence>
<dbReference type="GO" id="GO:0006281">
    <property type="term" value="P:DNA repair"/>
    <property type="evidence" value="ECO:0007669"/>
    <property type="project" value="UniProtKB-KW"/>
</dbReference>
<evidence type="ECO:0000256" key="4">
    <source>
        <dbReference type="ARBA" id="ARBA00022763"/>
    </source>
</evidence>
<dbReference type="RefSeq" id="WP_158345683.1">
    <property type="nucleotide sequence ID" value="NZ_JAHQCW010000043.1"/>
</dbReference>
<dbReference type="Gene3D" id="1.10.10.10">
    <property type="entry name" value="Winged helix-like DNA-binding domain superfamily/Winged helix DNA-binding domain"/>
    <property type="match status" value="1"/>
</dbReference>
<dbReference type="InterPro" id="IPR001497">
    <property type="entry name" value="MethylDNA_cys_MeTrfase_AS"/>
</dbReference>
<evidence type="ECO:0000256" key="2">
    <source>
        <dbReference type="ARBA" id="ARBA00022603"/>
    </source>
</evidence>
<dbReference type="InterPro" id="IPR036217">
    <property type="entry name" value="MethylDNA_cys_MeTrfase_DNAb"/>
</dbReference>